<evidence type="ECO:0000256" key="4">
    <source>
        <dbReference type="ARBA" id="ARBA00022679"/>
    </source>
</evidence>
<evidence type="ECO:0000313" key="13">
    <source>
        <dbReference type="WBParaSite" id="ALUE_0001902901-mRNA-1"/>
    </source>
</evidence>
<evidence type="ECO:0000256" key="5">
    <source>
        <dbReference type="ARBA" id="ARBA00022692"/>
    </source>
</evidence>
<dbReference type="WBParaSite" id="ALUE_0001902901-mRNA-1">
    <property type="protein sequence ID" value="ALUE_0001902901-mRNA-1"/>
    <property type="gene ID" value="ALUE_0001902901"/>
</dbReference>
<keyword evidence="12" id="KW-1185">Reference proteome</keyword>
<dbReference type="EC" id="2.4.1.-" evidence="10"/>
<keyword evidence="7" id="KW-1133">Transmembrane helix</keyword>
<reference evidence="13" key="1">
    <citation type="submission" date="2017-02" db="UniProtKB">
        <authorList>
            <consortium name="WormBaseParasite"/>
        </authorList>
    </citation>
    <scope>IDENTIFICATION</scope>
</reference>
<evidence type="ECO:0000256" key="7">
    <source>
        <dbReference type="ARBA" id="ARBA00022989"/>
    </source>
</evidence>
<keyword evidence="11" id="KW-0732">Signal</keyword>
<dbReference type="PROSITE" id="PS51257">
    <property type="entry name" value="PROKAR_LIPOPROTEIN"/>
    <property type="match status" value="1"/>
</dbReference>
<protein>
    <recommendedName>
        <fullName evidence="10">Hexosyltransferase</fullName>
        <ecNumber evidence="10">2.4.1.-</ecNumber>
    </recommendedName>
</protein>
<dbReference type="GO" id="GO:0000139">
    <property type="term" value="C:Golgi membrane"/>
    <property type="evidence" value="ECO:0007669"/>
    <property type="project" value="UniProtKB-SubCell"/>
</dbReference>
<evidence type="ECO:0000256" key="3">
    <source>
        <dbReference type="ARBA" id="ARBA00022676"/>
    </source>
</evidence>
<proteinExistence type="inferred from homology"/>
<keyword evidence="9" id="KW-0472">Membrane</keyword>
<dbReference type="PANTHER" id="PTHR11214">
    <property type="entry name" value="BETA-1,3-N-ACETYLGLUCOSAMINYLTRANSFERASE"/>
    <property type="match status" value="1"/>
</dbReference>
<sequence>MRALRLSFVALSLLAGCYWLISYERPVFSCGDNVEFDERYPTYSLNEAGIDVASQPKNFIELPILATPSTICLTNRSLDLLFVVHSHVDNYENRRRMRRKYFAFDYLRKHNAKVLFVVGGNESIELRREEEQFADIHQVRLPDTYHSITQKARSWLSHVSAVCDDRIRYIIKMDDDILMDADALIRLLSRFGTRKHFVACRTFTNGVVVRNPSSKWYLSAKEYSSASLGLYCQGMAYVFSGDLLRPMVSNIANVQYLWVSYSHCMDDWYVTHALLNGTSALFTDIGRHYVSINSQTELDAIYRRQPRRTIIFAHFRPPER</sequence>
<evidence type="ECO:0000256" key="2">
    <source>
        <dbReference type="ARBA" id="ARBA00008661"/>
    </source>
</evidence>
<keyword evidence="3 10" id="KW-0328">Glycosyltransferase</keyword>
<keyword evidence="6" id="KW-0735">Signal-anchor</keyword>
<name>A0A0M3IJZ6_ASCLU</name>
<keyword evidence="5" id="KW-0812">Transmembrane</keyword>
<feature type="chain" id="PRO_5005657253" description="Hexosyltransferase" evidence="11">
    <location>
        <begin position="20"/>
        <end position="320"/>
    </location>
</feature>
<dbReference type="GO" id="GO:0006493">
    <property type="term" value="P:protein O-linked glycosylation"/>
    <property type="evidence" value="ECO:0007669"/>
    <property type="project" value="TreeGrafter"/>
</dbReference>
<dbReference type="PANTHER" id="PTHR11214:SF364">
    <property type="entry name" value="HEXOSYLTRANSFERASE"/>
    <property type="match status" value="1"/>
</dbReference>
<comment type="similarity">
    <text evidence="2 10">Belongs to the glycosyltransferase 31 family.</text>
</comment>
<evidence type="ECO:0000256" key="11">
    <source>
        <dbReference type="SAM" id="SignalP"/>
    </source>
</evidence>
<dbReference type="SUPFAM" id="SSF53448">
    <property type="entry name" value="Nucleotide-diphospho-sugar transferases"/>
    <property type="match status" value="1"/>
</dbReference>
<keyword evidence="8 10" id="KW-0333">Golgi apparatus</keyword>
<evidence type="ECO:0000256" key="8">
    <source>
        <dbReference type="ARBA" id="ARBA00023034"/>
    </source>
</evidence>
<evidence type="ECO:0000313" key="12">
    <source>
        <dbReference type="Proteomes" id="UP000036681"/>
    </source>
</evidence>
<feature type="signal peptide" evidence="11">
    <location>
        <begin position="1"/>
        <end position="19"/>
    </location>
</feature>
<evidence type="ECO:0000256" key="9">
    <source>
        <dbReference type="ARBA" id="ARBA00023136"/>
    </source>
</evidence>
<keyword evidence="4" id="KW-0808">Transferase</keyword>
<dbReference type="Proteomes" id="UP000036681">
    <property type="component" value="Unplaced"/>
</dbReference>
<dbReference type="Gene3D" id="3.90.550.50">
    <property type="match status" value="1"/>
</dbReference>
<dbReference type="AlphaFoldDB" id="A0A0M3IJZ6"/>
<comment type="subcellular location">
    <subcellularLocation>
        <location evidence="1 10">Golgi apparatus membrane</location>
        <topology evidence="1 10">Single-pass type II membrane protein</topology>
    </subcellularLocation>
</comment>
<evidence type="ECO:0000256" key="1">
    <source>
        <dbReference type="ARBA" id="ARBA00004323"/>
    </source>
</evidence>
<evidence type="ECO:0000256" key="10">
    <source>
        <dbReference type="RuleBase" id="RU363063"/>
    </source>
</evidence>
<dbReference type="InterPro" id="IPR002659">
    <property type="entry name" value="Glyco_trans_31"/>
</dbReference>
<organism evidence="12 13">
    <name type="scientific">Ascaris lumbricoides</name>
    <name type="common">Giant roundworm</name>
    <dbReference type="NCBI Taxonomy" id="6252"/>
    <lineage>
        <taxon>Eukaryota</taxon>
        <taxon>Metazoa</taxon>
        <taxon>Ecdysozoa</taxon>
        <taxon>Nematoda</taxon>
        <taxon>Chromadorea</taxon>
        <taxon>Rhabditida</taxon>
        <taxon>Spirurina</taxon>
        <taxon>Ascaridomorpha</taxon>
        <taxon>Ascaridoidea</taxon>
        <taxon>Ascarididae</taxon>
        <taxon>Ascaris</taxon>
    </lineage>
</organism>
<dbReference type="GO" id="GO:0016758">
    <property type="term" value="F:hexosyltransferase activity"/>
    <property type="evidence" value="ECO:0007669"/>
    <property type="project" value="InterPro"/>
</dbReference>
<evidence type="ECO:0000256" key="6">
    <source>
        <dbReference type="ARBA" id="ARBA00022968"/>
    </source>
</evidence>
<accession>A0A0M3IJZ6</accession>
<dbReference type="Pfam" id="PF01762">
    <property type="entry name" value="Galactosyl_T"/>
    <property type="match status" value="1"/>
</dbReference>
<dbReference type="InterPro" id="IPR029044">
    <property type="entry name" value="Nucleotide-diphossugar_trans"/>
</dbReference>